<feature type="domain" description="Barstar (barnase inhibitor)" evidence="2">
    <location>
        <begin position="25"/>
        <end position="103"/>
    </location>
</feature>
<dbReference type="AlphaFoldDB" id="F3QVH7"/>
<name>F3QVH7_9BACT</name>
<dbReference type="eggNOG" id="ENOG5033JW5">
    <property type="taxonomic scope" value="Bacteria"/>
</dbReference>
<keyword evidence="4" id="KW-1185">Reference proteome</keyword>
<dbReference type="Pfam" id="PF01337">
    <property type="entry name" value="Barstar"/>
    <property type="match status" value="1"/>
</dbReference>
<dbReference type="RefSeq" id="WP_008628020.1">
    <property type="nucleotide sequence ID" value="NZ_GL883865.1"/>
</dbReference>
<evidence type="ECO:0000313" key="3">
    <source>
        <dbReference type="EMBL" id="EGG52758.1"/>
    </source>
</evidence>
<protein>
    <submittedName>
        <fullName evidence="3">Conserved domain protein</fullName>
    </submittedName>
</protein>
<comment type="similarity">
    <text evidence="1">Belongs to the barstar family.</text>
</comment>
<dbReference type="STRING" id="762982.HMPREF9442_02203"/>
<dbReference type="Gene3D" id="3.30.370.10">
    <property type="entry name" value="Barstar-like"/>
    <property type="match status" value="1"/>
</dbReference>
<reference evidence="3 4" key="1">
    <citation type="submission" date="2011-02" db="EMBL/GenBank/DDBJ databases">
        <authorList>
            <person name="Weinstock G."/>
            <person name="Sodergren E."/>
            <person name="Clifton S."/>
            <person name="Fulton L."/>
            <person name="Fulton B."/>
            <person name="Courtney L."/>
            <person name="Fronick C."/>
            <person name="Harrison M."/>
            <person name="Strong C."/>
            <person name="Farmer C."/>
            <person name="Delahaunty K."/>
            <person name="Markovic C."/>
            <person name="Hall O."/>
            <person name="Minx P."/>
            <person name="Tomlinson C."/>
            <person name="Mitreva M."/>
            <person name="Hou S."/>
            <person name="Chen J."/>
            <person name="Wollam A."/>
            <person name="Pepin K.H."/>
            <person name="Johnson M."/>
            <person name="Bhonagiri V."/>
            <person name="Zhang X."/>
            <person name="Suruliraj S."/>
            <person name="Warren W."/>
            <person name="Chinwalla A."/>
            <person name="Mardis E.R."/>
            <person name="Wilson R.K."/>
        </authorList>
    </citation>
    <scope>NUCLEOTIDE SEQUENCE [LARGE SCALE GENOMIC DNA]</scope>
    <source>
        <strain evidence="3 4">YIT 11841</strain>
    </source>
</reference>
<dbReference type="Proteomes" id="UP000005546">
    <property type="component" value="Unassembled WGS sequence"/>
</dbReference>
<evidence type="ECO:0000256" key="1">
    <source>
        <dbReference type="ARBA" id="ARBA00006845"/>
    </source>
</evidence>
<dbReference type="InterPro" id="IPR000468">
    <property type="entry name" value="Barstar"/>
</dbReference>
<dbReference type="HOGENOM" id="CLU_1102013_0_0_10"/>
<dbReference type="SUPFAM" id="SSF52038">
    <property type="entry name" value="Barstar-related"/>
    <property type="match status" value="1"/>
</dbReference>
<sequence length="252" mass="30087">MKDIIFTLNPSKLYEKDAKIIHIGPVTNRLELCNCIVTGLNYPYYVQDNWDALIDCFRSPDEGTVNKRNIILLHEDLSGLPQQDFENYIDVVQIVTSEWIDDPEHHYTFVFNLHEQKRIEPSLRLRPFVWCYDIEHYEVEHADMMDFPNRGYAKELLEQWSGLLSLQITDWEYLKNVFVRLPEIRNRNIVIRHKNMSILNKEDFSQYMDIVYDCTDNWLNHNGKRHVLQFAFAYSDKGLISAYHINRILSKR</sequence>
<comment type="caution">
    <text evidence="3">The sequence shown here is derived from an EMBL/GenBank/DDBJ whole genome shotgun (WGS) entry which is preliminary data.</text>
</comment>
<dbReference type="EMBL" id="AFBR01000065">
    <property type="protein sequence ID" value="EGG52758.1"/>
    <property type="molecule type" value="Genomic_DNA"/>
</dbReference>
<organism evidence="3 4">
    <name type="scientific">Paraprevotella xylaniphila YIT 11841</name>
    <dbReference type="NCBI Taxonomy" id="762982"/>
    <lineage>
        <taxon>Bacteria</taxon>
        <taxon>Pseudomonadati</taxon>
        <taxon>Bacteroidota</taxon>
        <taxon>Bacteroidia</taxon>
        <taxon>Bacteroidales</taxon>
        <taxon>Prevotellaceae</taxon>
        <taxon>Paraprevotella</taxon>
    </lineage>
</organism>
<dbReference type="OrthoDB" id="7575400at2"/>
<evidence type="ECO:0000259" key="2">
    <source>
        <dbReference type="Pfam" id="PF01337"/>
    </source>
</evidence>
<evidence type="ECO:0000313" key="4">
    <source>
        <dbReference type="Proteomes" id="UP000005546"/>
    </source>
</evidence>
<accession>F3QVH7</accession>
<dbReference type="InterPro" id="IPR035905">
    <property type="entry name" value="Barstar-like_sf"/>
</dbReference>
<proteinExistence type="inferred from homology"/>
<gene>
    <name evidence="3" type="ORF">HMPREF9442_02203</name>
</gene>